<proteinExistence type="predicted"/>
<comment type="caution">
    <text evidence="1">The sequence shown here is derived from an EMBL/GenBank/DDBJ whole genome shotgun (WGS) entry which is preliminary data.</text>
</comment>
<gene>
    <name evidence="1" type="ORF">HPB49_002854</name>
</gene>
<reference evidence="1" key="1">
    <citation type="submission" date="2020-05" db="EMBL/GenBank/DDBJ databases">
        <title>Large-scale comparative analyses of tick genomes elucidate their genetic diversity and vector capacities.</title>
        <authorList>
            <person name="Jia N."/>
            <person name="Wang J."/>
            <person name="Shi W."/>
            <person name="Du L."/>
            <person name="Sun Y."/>
            <person name="Zhan W."/>
            <person name="Jiang J."/>
            <person name="Wang Q."/>
            <person name="Zhang B."/>
            <person name="Ji P."/>
            <person name="Sakyi L.B."/>
            <person name="Cui X."/>
            <person name="Yuan T."/>
            <person name="Jiang B."/>
            <person name="Yang W."/>
            <person name="Lam T.T.-Y."/>
            <person name="Chang Q."/>
            <person name="Ding S."/>
            <person name="Wang X."/>
            <person name="Zhu J."/>
            <person name="Ruan X."/>
            <person name="Zhao L."/>
            <person name="Wei J."/>
            <person name="Que T."/>
            <person name="Du C."/>
            <person name="Cheng J."/>
            <person name="Dai P."/>
            <person name="Han X."/>
            <person name="Huang E."/>
            <person name="Gao Y."/>
            <person name="Liu J."/>
            <person name="Shao H."/>
            <person name="Ye R."/>
            <person name="Li L."/>
            <person name="Wei W."/>
            <person name="Wang X."/>
            <person name="Wang C."/>
            <person name="Yang T."/>
            <person name="Huo Q."/>
            <person name="Li W."/>
            <person name="Guo W."/>
            <person name="Chen H."/>
            <person name="Zhou L."/>
            <person name="Ni X."/>
            <person name="Tian J."/>
            <person name="Zhou Y."/>
            <person name="Sheng Y."/>
            <person name="Liu T."/>
            <person name="Pan Y."/>
            <person name="Xia L."/>
            <person name="Li J."/>
            <person name="Zhao F."/>
            <person name="Cao W."/>
        </authorList>
    </citation>
    <scope>NUCLEOTIDE SEQUENCE</scope>
    <source>
        <strain evidence="1">Dsil-2018</strain>
    </source>
</reference>
<organism evidence="1 2">
    <name type="scientific">Dermacentor silvarum</name>
    <name type="common">Tick</name>
    <dbReference type="NCBI Taxonomy" id="543639"/>
    <lineage>
        <taxon>Eukaryota</taxon>
        <taxon>Metazoa</taxon>
        <taxon>Ecdysozoa</taxon>
        <taxon>Arthropoda</taxon>
        <taxon>Chelicerata</taxon>
        <taxon>Arachnida</taxon>
        <taxon>Acari</taxon>
        <taxon>Parasitiformes</taxon>
        <taxon>Ixodida</taxon>
        <taxon>Ixodoidea</taxon>
        <taxon>Ixodidae</taxon>
        <taxon>Rhipicephalinae</taxon>
        <taxon>Dermacentor</taxon>
    </lineage>
</organism>
<dbReference type="Proteomes" id="UP000821865">
    <property type="component" value="Chromosome 6"/>
</dbReference>
<sequence length="145" mass="16558">MQEIFRRADSSATEPTKFSHVLRWCHARFRSYLFGRSFSSLEKLASFTQQITETFFLEQKYAPPPPVDVAFEPACAWRETNTGTVPSYCRRPRTSRAGPDRELISLGPTSGSSPRWWGPCTTWEARDDLPRHHAGPLPQTSNEIL</sequence>
<evidence type="ECO:0000313" key="1">
    <source>
        <dbReference type="EMBL" id="KAH7944958.1"/>
    </source>
</evidence>
<dbReference type="EMBL" id="CM023475">
    <property type="protein sequence ID" value="KAH7944958.1"/>
    <property type="molecule type" value="Genomic_DNA"/>
</dbReference>
<accession>A0ACB8CJ55</accession>
<protein>
    <submittedName>
        <fullName evidence="1">Uncharacterized protein</fullName>
    </submittedName>
</protein>
<name>A0ACB8CJ55_DERSI</name>
<evidence type="ECO:0000313" key="2">
    <source>
        <dbReference type="Proteomes" id="UP000821865"/>
    </source>
</evidence>
<keyword evidence="2" id="KW-1185">Reference proteome</keyword>